<evidence type="ECO:0000256" key="1">
    <source>
        <dbReference type="ARBA" id="ARBA00000012"/>
    </source>
</evidence>
<evidence type="ECO:0000256" key="8">
    <source>
        <dbReference type="ARBA" id="ARBA00022723"/>
    </source>
</evidence>
<dbReference type="GO" id="GO:0005829">
    <property type="term" value="C:cytosol"/>
    <property type="evidence" value="ECO:0007669"/>
    <property type="project" value="TreeGrafter"/>
</dbReference>
<evidence type="ECO:0000256" key="9">
    <source>
        <dbReference type="ARBA" id="ARBA00022842"/>
    </source>
</evidence>
<proteinExistence type="inferred from homology"/>
<reference evidence="14 15" key="1">
    <citation type="submission" date="2016-08" db="EMBL/GenBank/DDBJ databases">
        <title>Draft genome of Amylibacter sp. strain 4G11.</title>
        <authorList>
            <person name="Wong S.-K."/>
            <person name="Hamasaki K."/>
            <person name="Yoshizawa S."/>
        </authorList>
    </citation>
    <scope>NUCLEOTIDE SEQUENCE [LARGE SCALE GENOMIC DNA]</scope>
    <source>
        <strain evidence="14 15">4G11</strain>
    </source>
</reference>
<feature type="domain" description="Pterin-binding" evidence="13">
    <location>
        <begin position="71"/>
        <end position="326"/>
    </location>
</feature>
<name>A0A2G5K681_9RHOB</name>
<comment type="pathway">
    <text evidence="3 12">Cofactor biosynthesis; tetrahydrofolate biosynthesis; 7,8-dihydrofolate from 2-amino-4-hydroxy-6-hydroxymethyl-7,8-dihydropteridine diphosphate and 4-aminobenzoate: step 1/2.</text>
</comment>
<organism evidence="14 15">
    <name type="scientific">Paramylibacter kogurei</name>
    <dbReference type="NCBI Taxonomy" id="1889778"/>
    <lineage>
        <taxon>Bacteria</taxon>
        <taxon>Pseudomonadati</taxon>
        <taxon>Pseudomonadota</taxon>
        <taxon>Alphaproteobacteria</taxon>
        <taxon>Rhodobacterales</taxon>
        <taxon>Paracoccaceae</taxon>
        <taxon>Paramylibacter</taxon>
    </lineage>
</organism>
<dbReference type="InterPro" id="IPR000489">
    <property type="entry name" value="Pterin-binding_dom"/>
</dbReference>
<dbReference type="EMBL" id="MDGM01000012">
    <property type="protein sequence ID" value="PIB24513.1"/>
    <property type="molecule type" value="Genomic_DNA"/>
</dbReference>
<evidence type="ECO:0000313" key="15">
    <source>
        <dbReference type="Proteomes" id="UP000231516"/>
    </source>
</evidence>
<dbReference type="PROSITE" id="PS50972">
    <property type="entry name" value="PTERIN_BINDING"/>
    <property type="match status" value="1"/>
</dbReference>
<keyword evidence="7 12" id="KW-0808">Transferase</keyword>
<evidence type="ECO:0000256" key="2">
    <source>
        <dbReference type="ARBA" id="ARBA00001946"/>
    </source>
</evidence>
<evidence type="ECO:0000256" key="3">
    <source>
        <dbReference type="ARBA" id="ARBA00004763"/>
    </source>
</evidence>
<dbReference type="InterPro" id="IPR011005">
    <property type="entry name" value="Dihydropteroate_synth-like_sf"/>
</dbReference>
<evidence type="ECO:0000256" key="6">
    <source>
        <dbReference type="ARBA" id="ARBA00016919"/>
    </source>
</evidence>
<dbReference type="EC" id="2.5.1.15" evidence="5 12"/>
<comment type="cofactor">
    <cofactor evidence="2 12">
        <name>Mg(2+)</name>
        <dbReference type="ChEBI" id="CHEBI:18420"/>
    </cofactor>
</comment>
<gene>
    <name evidence="14" type="ORF">BFP76_04745</name>
</gene>
<dbReference type="GO" id="GO:0046656">
    <property type="term" value="P:folic acid biosynthetic process"/>
    <property type="evidence" value="ECO:0007669"/>
    <property type="project" value="UniProtKB-KW"/>
</dbReference>
<dbReference type="Gene3D" id="3.20.20.20">
    <property type="entry name" value="Dihydropteroate synthase-like"/>
    <property type="match status" value="1"/>
</dbReference>
<comment type="function">
    <text evidence="12">Catalyzes the condensation of para-aminobenzoate (pABA) with 6-hydroxymethyl-7,8-dihydropterin diphosphate (DHPt-PP) to form 7,8-dihydropteroate (H2Pte), the immediate precursor of folate derivatives.</text>
</comment>
<dbReference type="OrthoDB" id="9811744at2"/>
<sequence length="337" mass="35725">MQYFRPIAQTDAARPRDALSLAGGSVWFSHCEVLSRGAVPQIIPVSELPDDVKTRLSSPRAAIANIAMDKPAIMGVLNVTPDSFSDGGQHDDRLGAISRAMQMIGQGADIIDVGGESTRPGADFVDNSEEINRTIPVIAGLKLAKIPAPISIDTRKAEVASAAIDAGAVLFNDVTALSFDPDSIALAGDKKPFVCLMHASGDPKTMQDNPQYDNVLLDVYDYLSTRVDACIAAGVPRENIIVDPGIGFGKTRAHNVALINGLSLFHGLGCPVLLGVSRKRFIGEITGEQDAAKRAVGSVAVALNGLSQGVQIIRCHDVTEHKQAFDMWNAMNQGSNT</sequence>
<dbReference type="UniPathway" id="UPA00077">
    <property type="reaction ID" value="UER00156"/>
</dbReference>
<dbReference type="PANTHER" id="PTHR20941:SF1">
    <property type="entry name" value="FOLIC ACID SYNTHESIS PROTEIN FOL1"/>
    <property type="match status" value="1"/>
</dbReference>
<evidence type="ECO:0000256" key="7">
    <source>
        <dbReference type="ARBA" id="ARBA00022679"/>
    </source>
</evidence>
<evidence type="ECO:0000256" key="4">
    <source>
        <dbReference type="ARBA" id="ARBA00009503"/>
    </source>
</evidence>
<comment type="caution">
    <text evidence="14">The sequence shown here is derived from an EMBL/GenBank/DDBJ whole genome shotgun (WGS) entry which is preliminary data.</text>
</comment>
<evidence type="ECO:0000259" key="13">
    <source>
        <dbReference type="PROSITE" id="PS50972"/>
    </source>
</evidence>
<dbReference type="AlphaFoldDB" id="A0A2G5K681"/>
<keyword evidence="10 12" id="KW-0289">Folate biosynthesis</keyword>
<keyword evidence="8 12" id="KW-0479">Metal-binding</keyword>
<dbReference type="GO" id="GO:0046654">
    <property type="term" value="P:tetrahydrofolate biosynthetic process"/>
    <property type="evidence" value="ECO:0007669"/>
    <property type="project" value="UniProtKB-UniPathway"/>
</dbReference>
<evidence type="ECO:0000313" key="14">
    <source>
        <dbReference type="EMBL" id="PIB24513.1"/>
    </source>
</evidence>
<dbReference type="GO" id="GO:0004156">
    <property type="term" value="F:dihydropteroate synthase activity"/>
    <property type="evidence" value="ECO:0007669"/>
    <property type="project" value="UniProtKB-EC"/>
</dbReference>
<dbReference type="PROSITE" id="PS00792">
    <property type="entry name" value="DHPS_1"/>
    <property type="match status" value="1"/>
</dbReference>
<dbReference type="Proteomes" id="UP000231516">
    <property type="component" value="Unassembled WGS sequence"/>
</dbReference>
<evidence type="ECO:0000256" key="10">
    <source>
        <dbReference type="ARBA" id="ARBA00022909"/>
    </source>
</evidence>
<keyword evidence="15" id="KW-1185">Reference proteome</keyword>
<dbReference type="PANTHER" id="PTHR20941">
    <property type="entry name" value="FOLATE SYNTHESIS PROTEINS"/>
    <property type="match status" value="1"/>
</dbReference>
<comment type="catalytic activity">
    <reaction evidence="1">
        <text>(7,8-dihydropterin-6-yl)methyl diphosphate + 4-aminobenzoate = 7,8-dihydropteroate + diphosphate</text>
        <dbReference type="Rhea" id="RHEA:19949"/>
        <dbReference type="ChEBI" id="CHEBI:17836"/>
        <dbReference type="ChEBI" id="CHEBI:17839"/>
        <dbReference type="ChEBI" id="CHEBI:33019"/>
        <dbReference type="ChEBI" id="CHEBI:72950"/>
        <dbReference type="EC" id="2.5.1.15"/>
    </reaction>
</comment>
<dbReference type="GO" id="GO:0046872">
    <property type="term" value="F:metal ion binding"/>
    <property type="evidence" value="ECO:0007669"/>
    <property type="project" value="UniProtKB-KW"/>
</dbReference>
<dbReference type="Pfam" id="PF00809">
    <property type="entry name" value="Pterin_bind"/>
    <property type="match status" value="1"/>
</dbReference>
<dbReference type="CDD" id="cd00739">
    <property type="entry name" value="DHPS"/>
    <property type="match status" value="1"/>
</dbReference>
<dbReference type="PROSITE" id="PS00793">
    <property type="entry name" value="DHPS_2"/>
    <property type="match status" value="1"/>
</dbReference>
<protein>
    <recommendedName>
        <fullName evidence="6 12">Dihydropteroate synthase</fullName>
        <shortName evidence="12">DHPS</shortName>
        <ecNumber evidence="5 12">2.5.1.15</ecNumber>
    </recommendedName>
    <alternativeName>
        <fullName evidence="11 12">Dihydropteroate pyrophosphorylase</fullName>
    </alternativeName>
</protein>
<comment type="similarity">
    <text evidence="4 12">Belongs to the DHPS family.</text>
</comment>
<accession>A0A2G5K681</accession>
<evidence type="ECO:0000256" key="11">
    <source>
        <dbReference type="ARBA" id="ARBA00030193"/>
    </source>
</evidence>
<dbReference type="FunFam" id="3.20.20.20:FF:000006">
    <property type="entry name" value="Dihydropteroate synthase"/>
    <property type="match status" value="1"/>
</dbReference>
<dbReference type="NCBIfam" id="TIGR01496">
    <property type="entry name" value="DHPS"/>
    <property type="match status" value="1"/>
</dbReference>
<dbReference type="SUPFAM" id="SSF51717">
    <property type="entry name" value="Dihydropteroate synthetase-like"/>
    <property type="match status" value="1"/>
</dbReference>
<dbReference type="RefSeq" id="WP_099592920.1">
    <property type="nucleotide sequence ID" value="NZ_MDGM01000012.1"/>
</dbReference>
<evidence type="ECO:0000256" key="5">
    <source>
        <dbReference type="ARBA" id="ARBA00012458"/>
    </source>
</evidence>
<dbReference type="InterPro" id="IPR045031">
    <property type="entry name" value="DHP_synth-like"/>
</dbReference>
<dbReference type="InterPro" id="IPR006390">
    <property type="entry name" value="DHP_synth_dom"/>
</dbReference>
<keyword evidence="9 12" id="KW-0460">Magnesium</keyword>
<evidence type="ECO:0000256" key="12">
    <source>
        <dbReference type="RuleBase" id="RU361205"/>
    </source>
</evidence>